<protein>
    <submittedName>
        <fullName evidence="2 3">Uncharacterized protein</fullName>
    </submittedName>
</protein>
<evidence type="ECO:0000256" key="1">
    <source>
        <dbReference type="SAM" id="MobiDB-lite"/>
    </source>
</evidence>
<evidence type="ECO:0000313" key="3">
    <source>
        <dbReference type="EnsemblFungi" id="MAPG_02595T0"/>
    </source>
</evidence>
<dbReference type="EMBL" id="GL876967">
    <property type="protein sequence ID" value="KLU83538.1"/>
    <property type="molecule type" value="Genomic_DNA"/>
</dbReference>
<dbReference type="EMBL" id="ADBL01000639">
    <property type="status" value="NOT_ANNOTATED_CDS"/>
    <property type="molecule type" value="Genomic_DNA"/>
</dbReference>
<dbReference type="Proteomes" id="UP000011715">
    <property type="component" value="Unassembled WGS sequence"/>
</dbReference>
<dbReference type="VEuPathDB" id="FungiDB:MAPG_02595"/>
<accession>A0A0C4DRS9</accession>
<reference evidence="2" key="2">
    <citation type="submission" date="2010-05" db="EMBL/GenBank/DDBJ databases">
        <title>The Genome Sequence of Magnaporthe poae strain ATCC 64411.</title>
        <authorList>
            <consortium name="The Broad Institute Genome Sequencing Platform"/>
            <consortium name="Broad Institute Genome Sequencing Center for Infectious Disease"/>
            <person name="Ma L.-J."/>
            <person name="Dead R."/>
            <person name="Young S."/>
            <person name="Zeng Q."/>
            <person name="Koehrsen M."/>
            <person name="Alvarado L."/>
            <person name="Berlin A."/>
            <person name="Chapman S.B."/>
            <person name="Chen Z."/>
            <person name="Freedman E."/>
            <person name="Gellesch M."/>
            <person name="Goldberg J."/>
            <person name="Griggs A."/>
            <person name="Gujja S."/>
            <person name="Heilman E.R."/>
            <person name="Heiman D."/>
            <person name="Hepburn T."/>
            <person name="Howarth C."/>
            <person name="Jen D."/>
            <person name="Larson L."/>
            <person name="Mehta T."/>
            <person name="Neiman D."/>
            <person name="Pearson M."/>
            <person name="Roberts A."/>
            <person name="Saif S."/>
            <person name="Shea T."/>
            <person name="Shenoy N."/>
            <person name="Sisk P."/>
            <person name="Stolte C."/>
            <person name="Sykes S."/>
            <person name="Walk T."/>
            <person name="White J."/>
            <person name="Yandava C."/>
            <person name="Haas B."/>
            <person name="Nusbaum C."/>
            <person name="Birren B."/>
        </authorList>
    </citation>
    <scope>NUCLEOTIDE SEQUENCE</scope>
    <source>
        <strain evidence="2">ATCC 64411</strain>
    </source>
</reference>
<dbReference type="eggNOG" id="ENOG502RIYX">
    <property type="taxonomic scope" value="Eukaryota"/>
</dbReference>
<evidence type="ECO:0000313" key="4">
    <source>
        <dbReference type="Proteomes" id="UP000011715"/>
    </source>
</evidence>
<keyword evidence="4" id="KW-1185">Reference proteome</keyword>
<dbReference type="STRING" id="644358.A0A0C4DRS9"/>
<reference evidence="2" key="3">
    <citation type="submission" date="2011-03" db="EMBL/GenBank/DDBJ databases">
        <title>Annotation of Magnaporthe poae ATCC 64411.</title>
        <authorList>
            <person name="Ma L.-J."/>
            <person name="Dead R."/>
            <person name="Young S.K."/>
            <person name="Zeng Q."/>
            <person name="Gargeya S."/>
            <person name="Fitzgerald M."/>
            <person name="Haas B."/>
            <person name="Abouelleil A."/>
            <person name="Alvarado L."/>
            <person name="Arachchi H.M."/>
            <person name="Berlin A."/>
            <person name="Brown A."/>
            <person name="Chapman S.B."/>
            <person name="Chen Z."/>
            <person name="Dunbar C."/>
            <person name="Freedman E."/>
            <person name="Gearin G."/>
            <person name="Gellesch M."/>
            <person name="Goldberg J."/>
            <person name="Griggs A."/>
            <person name="Gujja S."/>
            <person name="Heiman D."/>
            <person name="Howarth C."/>
            <person name="Larson L."/>
            <person name="Lui A."/>
            <person name="MacDonald P.J.P."/>
            <person name="Mehta T."/>
            <person name="Montmayeur A."/>
            <person name="Murphy C."/>
            <person name="Neiman D."/>
            <person name="Pearson M."/>
            <person name="Priest M."/>
            <person name="Roberts A."/>
            <person name="Saif S."/>
            <person name="Shea T."/>
            <person name="Shenoy N."/>
            <person name="Sisk P."/>
            <person name="Stolte C."/>
            <person name="Sykes S."/>
            <person name="Yandava C."/>
            <person name="Wortman J."/>
            <person name="Nusbaum C."/>
            <person name="Birren B."/>
        </authorList>
    </citation>
    <scope>NUCLEOTIDE SEQUENCE</scope>
    <source>
        <strain evidence="2">ATCC 64411</strain>
    </source>
</reference>
<name>A0A0C4DRS9_MAGP6</name>
<evidence type="ECO:0000313" key="2">
    <source>
        <dbReference type="EMBL" id="KLU83538.1"/>
    </source>
</evidence>
<organism evidence="3 4">
    <name type="scientific">Magnaporthiopsis poae (strain ATCC 64411 / 73-15)</name>
    <name type="common">Kentucky bluegrass fungus</name>
    <name type="synonym">Magnaporthe poae</name>
    <dbReference type="NCBI Taxonomy" id="644358"/>
    <lineage>
        <taxon>Eukaryota</taxon>
        <taxon>Fungi</taxon>
        <taxon>Dikarya</taxon>
        <taxon>Ascomycota</taxon>
        <taxon>Pezizomycotina</taxon>
        <taxon>Sordariomycetes</taxon>
        <taxon>Sordariomycetidae</taxon>
        <taxon>Magnaporthales</taxon>
        <taxon>Magnaporthaceae</taxon>
        <taxon>Magnaporthiopsis</taxon>
    </lineage>
</organism>
<dbReference type="OrthoDB" id="4500473at2759"/>
<feature type="region of interest" description="Disordered" evidence="1">
    <location>
        <begin position="176"/>
        <end position="200"/>
    </location>
</feature>
<gene>
    <name evidence="2" type="ORF">MAPG_02595</name>
</gene>
<dbReference type="AlphaFoldDB" id="A0A0C4DRS9"/>
<reference evidence="3" key="5">
    <citation type="submission" date="2015-06" db="UniProtKB">
        <authorList>
            <consortium name="EnsemblFungi"/>
        </authorList>
    </citation>
    <scope>IDENTIFICATION</scope>
    <source>
        <strain evidence="3">ATCC 64411</strain>
    </source>
</reference>
<proteinExistence type="predicted"/>
<dbReference type="EnsemblFungi" id="MAPG_02595T0">
    <property type="protein sequence ID" value="MAPG_02595T0"/>
    <property type="gene ID" value="MAPG_02595"/>
</dbReference>
<reference evidence="4" key="1">
    <citation type="submission" date="2010-05" db="EMBL/GenBank/DDBJ databases">
        <title>The genome sequence of Magnaporthe poae strain ATCC 64411.</title>
        <authorList>
            <person name="Ma L.-J."/>
            <person name="Dead R."/>
            <person name="Young S."/>
            <person name="Zeng Q."/>
            <person name="Koehrsen M."/>
            <person name="Alvarado L."/>
            <person name="Berlin A."/>
            <person name="Chapman S.B."/>
            <person name="Chen Z."/>
            <person name="Freedman E."/>
            <person name="Gellesch M."/>
            <person name="Goldberg J."/>
            <person name="Griggs A."/>
            <person name="Gujja S."/>
            <person name="Heilman E.R."/>
            <person name="Heiman D."/>
            <person name="Hepburn T."/>
            <person name="Howarth C."/>
            <person name="Jen D."/>
            <person name="Larson L."/>
            <person name="Mehta T."/>
            <person name="Neiman D."/>
            <person name="Pearson M."/>
            <person name="Roberts A."/>
            <person name="Saif S."/>
            <person name="Shea T."/>
            <person name="Shenoy N."/>
            <person name="Sisk P."/>
            <person name="Stolte C."/>
            <person name="Sykes S."/>
            <person name="Walk T."/>
            <person name="White J."/>
            <person name="Yandava C."/>
            <person name="Haas B."/>
            <person name="Nusbaum C."/>
            <person name="Birren B."/>
        </authorList>
    </citation>
    <scope>NUCLEOTIDE SEQUENCE [LARGE SCALE GENOMIC DNA]</scope>
    <source>
        <strain evidence="4">ATCC 64411 / 73-15</strain>
    </source>
</reference>
<reference evidence="3" key="4">
    <citation type="journal article" date="2015" name="G3 (Bethesda)">
        <title>Genome sequences of three phytopathogenic species of the Magnaporthaceae family of fungi.</title>
        <authorList>
            <person name="Okagaki L.H."/>
            <person name="Nunes C.C."/>
            <person name="Sailsbery J."/>
            <person name="Clay B."/>
            <person name="Brown D."/>
            <person name="John T."/>
            <person name="Oh Y."/>
            <person name="Young N."/>
            <person name="Fitzgerald M."/>
            <person name="Haas B.J."/>
            <person name="Zeng Q."/>
            <person name="Young S."/>
            <person name="Adiconis X."/>
            <person name="Fan L."/>
            <person name="Levin J.Z."/>
            <person name="Mitchell T.K."/>
            <person name="Okubara P.A."/>
            <person name="Farman M.L."/>
            <person name="Kohn L.M."/>
            <person name="Birren B."/>
            <person name="Ma L.-J."/>
            <person name="Dean R.A."/>
        </authorList>
    </citation>
    <scope>NUCLEOTIDE SEQUENCE</scope>
    <source>
        <strain evidence="3">ATCC 64411 / 73-15</strain>
    </source>
</reference>
<dbReference type="OMA" id="CLMIQAT"/>
<sequence length="305" mass="33193">MAEPETYFILRNTDYKPDGLIQLGQLISDPPKPYRRLCPPSQPAPETHTSEKVNWSFDRSEATSGEASIFARFLSVLTASASGHASRDLSQTWKAAALQTWFFELGPDGHSSYVRQSVREPDVQEWLRRNKLSLLKKMYMVTGVKVAMQPGESTSCASKAVGVAVKIGGGDPGMGGGGGVAQAGGEAKFDASRGQTESGTPSQDFVFAYRLRRVYVKFWGPPTLGGDVTRAELFSDGNGSEEEEAVVSGVSKEEDEIELGDIREIEIEDEDFGVDLPDWDVKMHAIDEDGGKKCLVILPVEEVPA</sequence>